<accession>A0ABW0XHL2</accession>
<proteinExistence type="predicted"/>
<evidence type="ECO:0000313" key="3">
    <source>
        <dbReference type="Proteomes" id="UP001596183"/>
    </source>
</evidence>
<gene>
    <name evidence="2" type="ORF">ACFP2V_04305</name>
</gene>
<dbReference type="InterPro" id="IPR045155">
    <property type="entry name" value="Beta-lactam_cat"/>
</dbReference>
<dbReference type="PANTHER" id="PTHR35333:SF3">
    <property type="entry name" value="BETA-LACTAMASE-TYPE TRANSPEPTIDASE FOLD CONTAINING PROTEIN"/>
    <property type="match status" value="1"/>
</dbReference>
<dbReference type="Proteomes" id="UP001596183">
    <property type="component" value="Unassembled WGS sequence"/>
</dbReference>
<name>A0ABW0XHL2_9ACTN</name>
<protein>
    <submittedName>
        <fullName evidence="2">Serine hydrolase</fullName>
    </submittedName>
</protein>
<dbReference type="InterPro" id="IPR012338">
    <property type="entry name" value="Beta-lactam/transpept-like"/>
</dbReference>
<keyword evidence="2" id="KW-0378">Hydrolase</keyword>
<reference evidence="3" key="1">
    <citation type="journal article" date="2019" name="Int. J. Syst. Evol. Microbiol.">
        <title>The Global Catalogue of Microorganisms (GCM) 10K type strain sequencing project: providing services to taxonomists for standard genome sequencing and annotation.</title>
        <authorList>
            <consortium name="The Broad Institute Genomics Platform"/>
            <consortium name="The Broad Institute Genome Sequencing Center for Infectious Disease"/>
            <person name="Wu L."/>
            <person name="Ma J."/>
        </authorList>
    </citation>
    <scope>NUCLEOTIDE SEQUENCE [LARGE SCALE GENOMIC DNA]</scope>
    <source>
        <strain evidence="3">JCM 13852</strain>
    </source>
</reference>
<dbReference type="GO" id="GO:0016787">
    <property type="term" value="F:hydrolase activity"/>
    <property type="evidence" value="ECO:0007669"/>
    <property type="project" value="UniProtKB-KW"/>
</dbReference>
<dbReference type="EMBL" id="JBHSPC010000013">
    <property type="protein sequence ID" value="MFC5669365.1"/>
    <property type="molecule type" value="Genomic_DNA"/>
</dbReference>
<dbReference type="Pfam" id="PF13354">
    <property type="entry name" value="Beta-lactamase2"/>
    <property type="match status" value="1"/>
</dbReference>
<sequence>MRSDGWGARPAAAMAAVAVPAGAEVSMGVLDPVSGVSVRHGERAFVTASVVKVGILAALLLEAQDVGRALTGEERSYAAAMIERSDNDAASALWRSIGRAAGLDTAHARLDLTGTEGGDGPRWGLTRTTVADQLLLLRQVFGASADSKLTAASRAYVRGLMERVVPEQAWGVPVVAEAVPPGGAAWAVKNGWVPRDATGLWVVNSIGRVTVGGRDLLVAALSDGNPTMARGVALVEAAARAAVSAFRGDARQSVQAPARGAGQSTATRWAGPCPEILRKDVTG</sequence>
<evidence type="ECO:0000313" key="2">
    <source>
        <dbReference type="EMBL" id="MFC5669365.1"/>
    </source>
</evidence>
<dbReference type="SUPFAM" id="SSF56601">
    <property type="entry name" value="beta-lactamase/transpeptidase-like"/>
    <property type="match status" value="1"/>
</dbReference>
<dbReference type="PANTHER" id="PTHR35333">
    <property type="entry name" value="BETA-LACTAMASE"/>
    <property type="match status" value="1"/>
</dbReference>
<keyword evidence="3" id="KW-1185">Reference proteome</keyword>
<evidence type="ECO:0000259" key="1">
    <source>
        <dbReference type="Pfam" id="PF13354"/>
    </source>
</evidence>
<dbReference type="RefSeq" id="WP_381205608.1">
    <property type="nucleotide sequence ID" value="NZ_JBHSPC010000013.1"/>
</dbReference>
<comment type="caution">
    <text evidence="2">The sequence shown here is derived from an EMBL/GenBank/DDBJ whole genome shotgun (WGS) entry which is preliminary data.</text>
</comment>
<organism evidence="2 3">
    <name type="scientific">Streptomyces incanus</name>
    <dbReference type="NCBI Taxonomy" id="887453"/>
    <lineage>
        <taxon>Bacteria</taxon>
        <taxon>Bacillati</taxon>
        <taxon>Actinomycetota</taxon>
        <taxon>Actinomycetes</taxon>
        <taxon>Kitasatosporales</taxon>
        <taxon>Streptomycetaceae</taxon>
        <taxon>Streptomyces</taxon>
    </lineage>
</organism>
<feature type="domain" description="Beta-lactamase class A catalytic" evidence="1">
    <location>
        <begin position="78"/>
        <end position="219"/>
    </location>
</feature>
<dbReference type="InterPro" id="IPR000871">
    <property type="entry name" value="Beta-lactam_class-A"/>
</dbReference>
<dbReference type="Gene3D" id="3.40.710.10">
    <property type="entry name" value="DD-peptidase/beta-lactamase superfamily"/>
    <property type="match status" value="1"/>
</dbReference>